<feature type="signal peptide" evidence="1">
    <location>
        <begin position="1"/>
        <end position="21"/>
    </location>
</feature>
<evidence type="ECO:0000313" key="2">
    <source>
        <dbReference type="EMBL" id="QNE23192.1"/>
    </source>
</evidence>
<sequence length="663" mass="67509">MVVAAASGVTLPASASASASASAVGLLTNLAHLDFLGATVSPPAAAGHSTYGSGPVGVLWTYADHRDDGSYARVGGGAYDPATDTYGQGAFNADDLARAAVVYLRHYKLRHDSHSLAAARGLLRGLTFLQTASGPRAGNVVLWMQPDGTLNPSADPVELPDPSDSGPSYWLARTVWALGEGYAVFRTVDPGFAAFLRSRLELAIAALERQVLVRYGQWNVVDGRRVPAWLIVAGADATSEAVLGLSAYVRAGGSARARKALARFASAVAAMGAGDTRSWPFRALLPWGESISDWHAWGAQMPSALAAAAKALGDHSLLGPAIGDAAGFTPLLLTAGGPDNGWLPAPIDRTQIAYGVDARVQGLLSVARAADRPGLRQVAAFAAAWYFGANRAGEPTYDPATGRTFDGVSGDGVINRNSGAESTIHGLLSMLALDSHAEVARMAQAFAGGGRTLSGLAVVEAEGAALAGGATVVTPPSAWTGESQWSNGSYVALPPGATATWIVDAAQQPRLVLPIVNLLPGSGRSVWKAGSAALDAAAPGAATAGSVALGSVDHGKVGPQGISAAPGALLPITLKGVLPAGATSFTSIASGPSVQIDAVLLLPLISSLRLGRGLLLTSVDAHTRSVSLPMAATSYSYDSTGRLRSRQSTARAVVLPGGFTVVC</sequence>
<keyword evidence="1" id="KW-0732">Signal</keyword>
<gene>
    <name evidence="2" type="ORF">F1D05_27725</name>
</gene>
<reference evidence="2 3" key="2">
    <citation type="journal article" date="2020" name="Microbiol. Resour. Announc.">
        <title>Antarctic desert soil bacteria exhibit high novel natural product potential, evaluated through long-read genome sequencing and comparative genomics.</title>
        <authorList>
            <person name="Benaud N."/>
            <person name="Edwards R.J."/>
            <person name="Amos T.G."/>
            <person name="D'Agostino P.M."/>
            <person name="Gutierrez-Chavez C."/>
            <person name="Montgomery K."/>
            <person name="Nicetic I."/>
            <person name="Ferrari B.C."/>
        </authorList>
    </citation>
    <scope>NUCLEOTIDE SEQUENCE [LARGE SCALE GENOMIC DNA]</scope>
    <source>
        <strain evidence="2 3">SPB151</strain>
    </source>
</reference>
<dbReference type="AlphaFoldDB" id="A0A7G6XAC7"/>
<protein>
    <submittedName>
        <fullName evidence="2">Uncharacterized protein</fullName>
    </submittedName>
</protein>
<feature type="chain" id="PRO_5038961894" evidence="1">
    <location>
        <begin position="22"/>
        <end position="663"/>
    </location>
</feature>
<evidence type="ECO:0000256" key="1">
    <source>
        <dbReference type="SAM" id="SignalP"/>
    </source>
</evidence>
<name>A0A7G6XAC7_9ACTN</name>
<keyword evidence="3" id="KW-1185">Reference proteome</keyword>
<organism evidence="2 3">
    <name type="scientific">Kribbella qitaiheensis</name>
    <dbReference type="NCBI Taxonomy" id="1544730"/>
    <lineage>
        <taxon>Bacteria</taxon>
        <taxon>Bacillati</taxon>
        <taxon>Actinomycetota</taxon>
        <taxon>Actinomycetes</taxon>
        <taxon>Propionibacteriales</taxon>
        <taxon>Kribbellaceae</taxon>
        <taxon>Kribbella</taxon>
    </lineage>
</organism>
<dbReference type="Proteomes" id="UP000515563">
    <property type="component" value="Chromosome"/>
</dbReference>
<dbReference type="KEGG" id="kqi:F1D05_27725"/>
<reference evidence="3" key="1">
    <citation type="submission" date="2019-09" db="EMBL/GenBank/DDBJ databases">
        <title>Antimicrobial potential of Antarctic Bacteria.</title>
        <authorList>
            <person name="Benaud N."/>
            <person name="Edwards R.J."/>
            <person name="Ferrari B.C."/>
        </authorList>
    </citation>
    <scope>NUCLEOTIDE SEQUENCE [LARGE SCALE GENOMIC DNA]</scope>
    <source>
        <strain evidence="3">SPB151</strain>
    </source>
</reference>
<accession>A0A7G6XAC7</accession>
<proteinExistence type="predicted"/>
<dbReference type="EMBL" id="CP043661">
    <property type="protein sequence ID" value="QNE23192.1"/>
    <property type="molecule type" value="Genomic_DNA"/>
</dbReference>
<evidence type="ECO:0000313" key="3">
    <source>
        <dbReference type="Proteomes" id="UP000515563"/>
    </source>
</evidence>